<reference evidence="1" key="1">
    <citation type="submission" date="2020-10" db="EMBL/GenBank/DDBJ databases">
        <authorList>
            <person name="Gilroy R."/>
        </authorList>
    </citation>
    <scope>NUCLEOTIDE SEQUENCE</scope>
    <source>
        <strain evidence="1">ChiGjej1B1-24693</strain>
    </source>
</reference>
<name>A0A9D1H023_9ACTN</name>
<dbReference type="Proteomes" id="UP000886842">
    <property type="component" value="Unassembled WGS sequence"/>
</dbReference>
<dbReference type="EMBL" id="DVLP01000250">
    <property type="protein sequence ID" value="HIT75595.1"/>
    <property type="molecule type" value="Genomic_DNA"/>
</dbReference>
<evidence type="ECO:0000313" key="2">
    <source>
        <dbReference type="Proteomes" id="UP000886842"/>
    </source>
</evidence>
<evidence type="ECO:0000313" key="1">
    <source>
        <dbReference type="EMBL" id="HIT75595.1"/>
    </source>
</evidence>
<comment type="caution">
    <text evidence="1">The sequence shown here is derived from an EMBL/GenBank/DDBJ whole genome shotgun (WGS) entry which is preliminary data.</text>
</comment>
<gene>
    <name evidence="1" type="ORF">IAA98_08425</name>
</gene>
<dbReference type="SUPFAM" id="SSF53850">
    <property type="entry name" value="Periplasmic binding protein-like II"/>
    <property type="match status" value="1"/>
</dbReference>
<sequence length="552" mass="58973">MVTTHSTSIHPDRISRRVVLGGLAGVGAATTLAAAGCSTDSGSGSGSGGGGQQGANQVLPTYQAYEGVTPTYPAEPGRTSAAFESYPADPPRYAEEAPGDGTPVTFMGPTSFAAPPPLRNNTFWQEMNARVGSDLDINLTPAGEYDAKFATSVAGDQLPDMFYIGGMASLPQFMTSKAADLTEYLSGDNILNYPGLANIPTDSWRECIFDGTIRSVPLNRGLVSLPSILVREDVLAEKGISSADATDFEALYDLSKELTGGDVFAWTGAPTGHIRNMLDIPHTWVLGEDGKLTTSLQDERQEQALEASRRLVADGLVHPEAAGTPVATRKLWFGSGTGPLHPDSFIAWFSLYIQNADVEGIEIQALPMAGFNGGQGTQALPRPNAGRTAINASAGDRIPTLLKIADWLAAPTGTEEYRFNKYGVEDHNFTLEGSDPVPTDKADEVNIGSLYICDAARAIYSPGRPAATQSAWEHQKAVTEKAVEDPTYGLYSETYSRRITTLNRALDAVREDIMAGRKPVSAWKPAAEDFMKKGGTKILEEFQQALDADPTR</sequence>
<accession>A0A9D1H023</accession>
<organism evidence="1 2">
    <name type="scientific">Candidatus Avipropionibacterium avicola</name>
    <dbReference type="NCBI Taxonomy" id="2840701"/>
    <lineage>
        <taxon>Bacteria</taxon>
        <taxon>Bacillati</taxon>
        <taxon>Actinomycetota</taxon>
        <taxon>Actinomycetes</taxon>
        <taxon>Propionibacteriales</taxon>
        <taxon>Propionibacteriaceae</taxon>
        <taxon>Propionibacteriaceae incertae sedis</taxon>
        <taxon>Candidatus Avipropionibacterium</taxon>
    </lineage>
</organism>
<protein>
    <submittedName>
        <fullName evidence="1">Uncharacterized protein</fullName>
    </submittedName>
</protein>
<dbReference type="PROSITE" id="PS51318">
    <property type="entry name" value="TAT"/>
    <property type="match status" value="1"/>
</dbReference>
<reference evidence="1" key="2">
    <citation type="journal article" date="2021" name="PeerJ">
        <title>Extensive microbial diversity within the chicken gut microbiome revealed by metagenomics and culture.</title>
        <authorList>
            <person name="Gilroy R."/>
            <person name="Ravi A."/>
            <person name="Getino M."/>
            <person name="Pursley I."/>
            <person name="Horton D.L."/>
            <person name="Alikhan N.F."/>
            <person name="Baker D."/>
            <person name="Gharbi K."/>
            <person name="Hall N."/>
            <person name="Watson M."/>
            <person name="Adriaenssens E.M."/>
            <person name="Foster-Nyarko E."/>
            <person name="Jarju S."/>
            <person name="Secka A."/>
            <person name="Antonio M."/>
            <person name="Oren A."/>
            <person name="Chaudhuri R.R."/>
            <person name="La Ragione R."/>
            <person name="Hildebrand F."/>
            <person name="Pallen M.J."/>
        </authorList>
    </citation>
    <scope>NUCLEOTIDE SEQUENCE</scope>
    <source>
        <strain evidence="1">ChiGjej1B1-24693</strain>
    </source>
</reference>
<dbReference type="Gene3D" id="3.40.190.10">
    <property type="entry name" value="Periplasmic binding protein-like II"/>
    <property type="match status" value="1"/>
</dbReference>
<proteinExistence type="predicted"/>
<dbReference type="AlphaFoldDB" id="A0A9D1H023"/>
<dbReference type="InterPro" id="IPR006311">
    <property type="entry name" value="TAT_signal"/>
</dbReference>